<dbReference type="Proteomes" id="UP000600449">
    <property type="component" value="Unassembled WGS sequence"/>
</dbReference>
<feature type="transmembrane region" description="Helical" evidence="5">
    <location>
        <begin position="366"/>
        <end position="387"/>
    </location>
</feature>
<dbReference type="PROSITE" id="PS00216">
    <property type="entry name" value="SUGAR_TRANSPORT_1"/>
    <property type="match status" value="1"/>
</dbReference>
<comment type="subcellular location">
    <subcellularLocation>
        <location evidence="1">Membrane</location>
        <topology evidence="1">Multi-pass membrane protein</topology>
    </subcellularLocation>
</comment>
<dbReference type="CDD" id="cd17321">
    <property type="entry name" value="MFS_MMR_MDR_like"/>
    <property type="match status" value="1"/>
</dbReference>
<gene>
    <name evidence="7" type="ORF">GCM10011322_27390</name>
</gene>
<feature type="transmembrane region" description="Helical" evidence="5">
    <location>
        <begin position="340"/>
        <end position="360"/>
    </location>
</feature>
<dbReference type="AlphaFoldDB" id="A0A917V5C1"/>
<dbReference type="GO" id="GO:0016020">
    <property type="term" value="C:membrane"/>
    <property type="evidence" value="ECO:0007669"/>
    <property type="project" value="UniProtKB-SubCell"/>
</dbReference>
<keyword evidence="8" id="KW-1185">Reference proteome</keyword>
<feature type="transmembrane region" description="Helical" evidence="5">
    <location>
        <begin position="57"/>
        <end position="78"/>
    </location>
</feature>
<keyword evidence="2 5" id="KW-0812">Transmembrane</keyword>
<dbReference type="PANTHER" id="PTHR42718:SF49">
    <property type="entry name" value="EXPORT PROTEIN"/>
    <property type="match status" value="1"/>
</dbReference>
<feature type="transmembrane region" description="Helical" evidence="5">
    <location>
        <begin position="85"/>
        <end position="105"/>
    </location>
</feature>
<keyword evidence="3 5" id="KW-1133">Transmembrane helix</keyword>
<name>A0A917V5C1_9HYPH</name>
<feature type="domain" description="Major facilitator superfamily (MFS) profile" evidence="6">
    <location>
        <begin position="20"/>
        <end position="466"/>
    </location>
</feature>
<evidence type="ECO:0000256" key="3">
    <source>
        <dbReference type="ARBA" id="ARBA00022989"/>
    </source>
</evidence>
<feature type="transmembrane region" description="Helical" evidence="5">
    <location>
        <begin position="274"/>
        <end position="297"/>
    </location>
</feature>
<dbReference type="Gene3D" id="1.20.1250.20">
    <property type="entry name" value="MFS general substrate transporter like domains"/>
    <property type="match status" value="1"/>
</dbReference>
<organism evidence="7 8">
    <name type="scientific">Salinarimonas ramus</name>
    <dbReference type="NCBI Taxonomy" id="690164"/>
    <lineage>
        <taxon>Bacteria</taxon>
        <taxon>Pseudomonadati</taxon>
        <taxon>Pseudomonadota</taxon>
        <taxon>Alphaproteobacteria</taxon>
        <taxon>Hyphomicrobiales</taxon>
        <taxon>Salinarimonadaceae</taxon>
        <taxon>Salinarimonas</taxon>
    </lineage>
</organism>
<evidence type="ECO:0000256" key="5">
    <source>
        <dbReference type="SAM" id="Phobius"/>
    </source>
</evidence>
<dbReference type="SUPFAM" id="SSF103473">
    <property type="entry name" value="MFS general substrate transporter"/>
    <property type="match status" value="1"/>
</dbReference>
<dbReference type="Gene3D" id="1.20.1720.10">
    <property type="entry name" value="Multidrug resistance protein D"/>
    <property type="match status" value="1"/>
</dbReference>
<feature type="transmembrane region" description="Helical" evidence="5">
    <location>
        <begin position="309"/>
        <end position="333"/>
    </location>
</feature>
<sequence>MSLLIRARGASAPRAGDATTALVLALAGFIVNFDITAVVVAMPAIRADLGLDVSGFAWVMDAYSLAFVVLLSSAGALADRYGRRRVLLAGNLVFALASLACGLATDAVTLYAARAAQGVGSAFVICGCLALLSERFHEPATRGRAFALLGTVTGLAVATGPAGGGLIAEYLGWRWVFLINIPICLFIALAVPRVAAESRNPAARSIDYAGVVALSLALTSFVWFLLHGTEIAGVTIPVALAVAIVLGACVAFVLTQILGSEPMLELSLMRDPAFLGICLVPVALSIGYWSILVYLPLFLEEGAGLSRAAISWLMLAATLPMLLLPFLGARLLVATGARTFFAAGLAIVAFGCLVLAWAAAAQGSMALALTGMLACGAAAAALNTQVSSVIMTFAPRERAGMVSAIATILRQSSFAAGIALLGASLARSGDATTLADPSRFVALFLVAGTTTLVGAAAVAILLPRAGGEKEVERGGA</sequence>
<dbReference type="PROSITE" id="PS50850">
    <property type="entry name" value="MFS"/>
    <property type="match status" value="1"/>
</dbReference>
<feature type="transmembrane region" description="Helical" evidence="5">
    <location>
        <begin position="399"/>
        <end position="420"/>
    </location>
</feature>
<evidence type="ECO:0000256" key="1">
    <source>
        <dbReference type="ARBA" id="ARBA00004141"/>
    </source>
</evidence>
<feature type="transmembrane region" description="Helical" evidence="5">
    <location>
        <begin position="440"/>
        <end position="462"/>
    </location>
</feature>
<reference evidence="7 8" key="1">
    <citation type="journal article" date="2014" name="Int. J. Syst. Evol. Microbiol.">
        <title>Complete genome sequence of Corynebacterium casei LMG S-19264T (=DSM 44701T), isolated from a smear-ripened cheese.</title>
        <authorList>
            <consortium name="US DOE Joint Genome Institute (JGI-PGF)"/>
            <person name="Walter F."/>
            <person name="Albersmeier A."/>
            <person name="Kalinowski J."/>
            <person name="Ruckert C."/>
        </authorList>
    </citation>
    <scope>NUCLEOTIDE SEQUENCE [LARGE SCALE GENOMIC DNA]</scope>
    <source>
        <strain evidence="7 8">CGMCC 1.9161</strain>
    </source>
</reference>
<feature type="transmembrane region" description="Helical" evidence="5">
    <location>
        <begin position="145"/>
        <end position="167"/>
    </location>
</feature>
<evidence type="ECO:0000259" key="6">
    <source>
        <dbReference type="PROSITE" id="PS50850"/>
    </source>
</evidence>
<dbReference type="InterPro" id="IPR011701">
    <property type="entry name" value="MFS"/>
</dbReference>
<feature type="transmembrane region" description="Helical" evidence="5">
    <location>
        <begin position="232"/>
        <end position="254"/>
    </location>
</feature>
<accession>A0A917V5C1</accession>
<keyword evidence="4 5" id="KW-0472">Membrane</keyword>
<protein>
    <submittedName>
        <fullName evidence="7">MFS transporter</fullName>
    </submittedName>
</protein>
<dbReference type="RefSeq" id="WP_188913793.1">
    <property type="nucleotide sequence ID" value="NZ_BMMF01000007.1"/>
</dbReference>
<comment type="caution">
    <text evidence="7">The sequence shown here is derived from an EMBL/GenBank/DDBJ whole genome shotgun (WGS) entry which is preliminary data.</text>
</comment>
<feature type="transmembrane region" description="Helical" evidence="5">
    <location>
        <begin position="21"/>
        <end position="45"/>
    </location>
</feature>
<dbReference type="InterPro" id="IPR020846">
    <property type="entry name" value="MFS_dom"/>
</dbReference>
<dbReference type="PANTHER" id="PTHR42718">
    <property type="entry name" value="MAJOR FACILITATOR SUPERFAMILY MULTIDRUG TRANSPORTER MFSC"/>
    <property type="match status" value="1"/>
</dbReference>
<feature type="transmembrane region" description="Helical" evidence="5">
    <location>
        <begin position="173"/>
        <end position="196"/>
    </location>
</feature>
<dbReference type="Pfam" id="PF07690">
    <property type="entry name" value="MFS_1"/>
    <property type="match status" value="2"/>
</dbReference>
<dbReference type="GO" id="GO:0022857">
    <property type="term" value="F:transmembrane transporter activity"/>
    <property type="evidence" value="ECO:0007669"/>
    <property type="project" value="InterPro"/>
</dbReference>
<dbReference type="InterPro" id="IPR005829">
    <property type="entry name" value="Sugar_transporter_CS"/>
</dbReference>
<evidence type="ECO:0000313" key="8">
    <source>
        <dbReference type="Proteomes" id="UP000600449"/>
    </source>
</evidence>
<dbReference type="EMBL" id="BMMF01000007">
    <property type="protein sequence ID" value="GGK38847.1"/>
    <property type="molecule type" value="Genomic_DNA"/>
</dbReference>
<dbReference type="InterPro" id="IPR036259">
    <property type="entry name" value="MFS_trans_sf"/>
</dbReference>
<feature type="transmembrane region" description="Helical" evidence="5">
    <location>
        <begin position="208"/>
        <end position="226"/>
    </location>
</feature>
<evidence type="ECO:0000256" key="4">
    <source>
        <dbReference type="ARBA" id="ARBA00023136"/>
    </source>
</evidence>
<evidence type="ECO:0000313" key="7">
    <source>
        <dbReference type="EMBL" id="GGK38847.1"/>
    </source>
</evidence>
<feature type="transmembrane region" description="Helical" evidence="5">
    <location>
        <begin position="111"/>
        <end position="133"/>
    </location>
</feature>
<evidence type="ECO:0000256" key="2">
    <source>
        <dbReference type="ARBA" id="ARBA00022692"/>
    </source>
</evidence>
<proteinExistence type="predicted"/>